<dbReference type="Proteomes" id="UP000479710">
    <property type="component" value="Unassembled WGS sequence"/>
</dbReference>
<keyword evidence="2" id="KW-1185">Reference proteome</keyword>
<evidence type="ECO:0000313" key="1">
    <source>
        <dbReference type="EMBL" id="KAF0892718.1"/>
    </source>
</evidence>
<accession>A0A6G1BX58</accession>
<sequence>MDGLTKGLVDVKLDAAVVVEPRTSYLVVQCSPGGSGAGGDAPGDVGARCSPAVRYNATPASGHLLVGGIKGVEE</sequence>
<name>A0A6G1BX58_9ORYZ</name>
<proteinExistence type="predicted"/>
<organism evidence="1 2">
    <name type="scientific">Oryza meyeriana var. granulata</name>
    <dbReference type="NCBI Taxonomy" id="110450"/>
    <lineage>
        <taxon>Eukaryota</taxon>
        <taxon>Viridiplantae</taxon>
        <taxon>Streptophyta</taxon>
        <taxon>Embryophyta</taxon>
        <taxon>Tracheophyta</taxon>
        <taxon>Spermatophyta</taxon>
        <taxon>Magnoliopsida</taxon>
        <taxon>Liliopsida</taxon>
        <taxon>Poales</taxon>
        <taxon>Poaceae</taxon>
        <taxon>BOP clade</taxon>
        <taxon>Oryzoideae</taxon>
        <taxon>Oryzeae</taxon>
        <taxon>Oryzinae</taxon>
        <taxon>Oryza</taxon>
        <taxon>Oryza meyeriana</taxon>
    </lineage>
</organism>
<dbReference type="EMBL" id="SPHZ02000011">
    <property type="protein sequence ID" value="KAF0892718.1"/>
    <property type="molecule type" value="Genomic_DNA"/>
</dbReference>
<reference evidence="1 2" key="1">
    <citation type="submission" date="2019-11" db="EMBL/GenBank/DDBJ databases">
        <title>Whole genome sequence of Oryza granulata.</title>
        <authorList>
            <person name="Li W."/>
        </authorList>
    </citation>
    <scope>NUCLEOTIDE SEQUENCE [LARGE SCALE GENOMIC DNA]</scope>
    <source>
        <strain evidence="2">cv. Menghai</strain>
        <tissue evidence="1">Leaf</tissue>
    </source>
</reference>
<comment type="caution">
    <text evidence="1">The sequence shown here is derived from an EMBL/GenBank/DDBJ whole genome shotgun (WGS) entry which is preliminary data.</text>
</comment>
<protein>
    <submittedName>
        <fullName evidence="1">Uncharacterized protein</fullName>
    </submittedName>
</protein>
<evidence type="ECO:0000313" key="2">
    <source>
        <dbReference type="Proteomes" id="UP000479710"/>
    </source>
</evidence>
<dbReference type="AlphaFoldDB" id="A0A6G1BX58"/>
<gene>
    <name evidence="1" type="ORF">E2562_017689</name>
</gene>